<keyword evidence="3" id="KW-1185">Reference proteome</keyword>
<dbReference type="PROSITE" id="PS50082">
    <property type="entry name" value="WD_REPEATS_2"/>
    <property type="match status" value="2"/>
</dbReference>
<sequence>MSYGLFVTPRRSLISSRATAYQDESDYVTSDNAASPLPDPSTEGPLKIRNKIDCGSVVMTSRFNGKGTLLAVGLSNGDIKVFHPADGTFLYQLSDSETLTAALPVTSLQFLDINDKWIDLLLLATYASGHVRLWHVSGTQCLCSIEEGERQTLSVALSPSGSRFVTSGSDCKLHVYDTETRQLVQTCQGSIALNKMDGHCFRVFAVAFHPDMETEFISGGWDNTVQFWDMNQVNAVRKLFGPHICGDALEVDASTNQILTGSWRKENALEVWDYKTGNKLSDIPDDHTGHCLIYSCHYMGSEYIVASGSESNMCRVIDKNTMMTSGRFLDLPGGVYSTSVCSSGKQEGLIATSCQNSVYLLERTI</sequence>
<name>A0A8C4TPX4_ERPCA</name>
<evidence type="ECO:0000313" key="3">
    <source>
        <dbReference type="Proteomes" id="UP000694620"/>
    </source>
</evidence>
<dbReference type="AlphaFoldDB" id="A0A8C4TPX4"/>
<dbReference type="InterPro" id="IPR015943">
    <property type="entry name" value="WD40/YVTN_repeat-like_dom_sf"/>
</dbReference>
<proteinExistence type="predicted"/>
<dbReference type="Gene3D" id="2.130.10.10">
    <property type="entry name" value="YVTN repeat-like/Quinoprotein amine dehydrogenase"/>
    <property type="match status" value="2"/>
</dbReference>
<dbReference type="InterPro" id="IPR001680">
    <property type="entry name" value="WD40_rpt"/>
</dbReference>
<dbReference type="Pfam" id="PF00400">
    <property type="entry name" value="WD40"/>
    <property type="match status" value="2"/>
</dbReference>
<evidence type="ECO:0000256" key="1">
    <source>
        <dbReference type="PROSITE-ProRule" id="PRU00221"/>
    </source>
</evidence>
<evidence type="ECO:0000313" key="2">
    <source>
        <dbReference type="Ensembl" id="ENSECRP00000032529.1"/>
    </source>
</evidence>
<protein>
    <submittedName>
        <fullName evidence="2">WD repeat-containing protein 38-like</fullName>
    </submittedName>
</protein>
<dbReference type="PANTHER" id="PTHR47822:SF2">
    <property type="entry name" value="F-BOX AND WD-40 DOMAIN PROTEIN 7"/>
    <property type="match status" value="1"/>
</dbReference>
<dbReference type="GeneTree" id="ENSGT00940000174999"/>
<dbReference type="Ensembl" id="ENSECRT00000033251.1">
    <property type="protein sequence ID" value="ENSECRP00000032529.1"/>
    <property type="gene ID" value="ENSECRG00000022037.1"/>
</dbReference>
<reference evidence="2" key="2">
    <citation type="submission" date="2025-08" db="UniProtKB">
        <authorList>
            <consortium name="Ensembl"/>
        </authorList>
    </citation>
    <scope>IDENTIFICATION</scope>
</reference>
<feature type="repeat" description="WD" evidence="1">
    <location>
        <begin position="145"/>
        <end position="186"/>
    </location>
</feature>
<reference evidence="2" key="3">
    <citation type="submission" date="2025-09" db="UniProtKB">
        <authorList>
            <consortium name="Ensembl"/>
        </authorList>
    </citation>
    <scope>IDENTIFICATION</scope>
</reference>
<accession>A0A8C4TPX4</accession>
<feature type="repeat" description="WD" evidence="1">
    <location>
        <begin position="196"/>
        <end position="238"/>
    </location>
</feature>
<gene>
    <name evidence="2" type="primary">LOC114662209</name>
</gene>
<reference evidence="2" key="1">
    <citation type="submission" date="2021-06" db="EMBL/GenBank/DDBJ databases">
        <authorList>
            <consortium name="Wellcome Sanger Institute Data Sharing"/>
        </authorList>
    </citation>
    <scope>NUCLEOTIDE SEQUENCE [LARGE SCALE GENOMIC DNA]</scope>
</reference>
<dbReference type="SMART" id="SM00320">
    <property type="entry name" value="WD40"/>
    <property type="match status" value="4"/>
</dbReference>
<dbReference type="Proteomes" id="UP000694620">
    <property type="component" value="Chromosome 12"/>
</dbReference>
<dbReference type="PROSITE" id="PS50294">
    <property type="entry name" value="WD_REPEATS_REGION"/>
    <property type="match status" value="1"/>
</dbReference>
<dbReference type="PANTHER" id="PTHR47822">
    <property type="entry name" value="CARBOHYDRATE BINDING DOMAIN CONTAINING PROTEIN"/>
    <property type="match status" value="1"/>
</dbReference>
<dbReference type="SUPFAM" id="SSF50978">
    <property type="entry name" value="WD40 repeat-like"/>
    <property type="match status" value="1"/>
</dbReference>
<keyword evidence="1" id="KW-0853">WD repeat</keyword>
<organism evidence="2 3">
    <name type="scientific">Erpetoichthys calabaricus</name>
    <name type="common">Rope fish</name>
    <name type="synonym">Calamoichthys calabaricus</name>
    <dbReference type="NCBI Taxonomy" id="27687"/>
    <lineage>
        <taxon>Eukaryota</taxon>
        <taxon>Metazoa</taxon>
        <taxon>Chordata</taxon>
        <taxon>Craniata</taxon>
        <taxon>Vertebrata</taxon>
        <taxon>Euteleostomi</taxon>
        <taxon>Actinopterygii</taxon>
        <taxon>Polypteriformes</taxon>
        <taxon>Polypteridae</taxon>
        <taxon>Erpetoichthys</taxon>
    </lineage>
</organism>
<dbReference type="InterPro" id="IPR036322">
    <property type="entry name" value="WD40_repeat_dom_sf"/>
</dbReference>